<evidence type="ECO:0000313" key="3">
    <source>
        <dbReference type="Proteomes" id="UP001430193"/>
    </source>
</evidence>
<gene>
    <name evidence="2" type="ORF">ISS99_11050</name>
</gene>
<dbReference type="Proteomes" id="UP001430193">
    <property type="component" value="Unassembled WGS sequence"/>
</dbReference>
<dbReference type="Pfam" id="PF00583">
    <property type="entry name" value="Acetyltransf_1"/>
    <property type="match status" value="1"/>
</dbReference>
<evidence type="ECO:0000313" key="2">
    <source>
        <dbReference type="EMBL" id="MBM7130068.1"/>
    </source>
</evidence>
<sequence>MMLTEEDIVSTLSPLNGVYFHIDDLQAYAHKLLINGKSVCTWSDGILISYVLFYDNGPEVFISMVWTNPKFQNKGHATLLLEGLIRARTKPISLEVDADNPARLLYRKLGFRSTSTNISRERMTVDRRIAIMQPYVYPYIGYFQLINATDFFVFYDDVNYIKRGFINKNNILLNGEKFSFTIPIANASQNRLIKDTHLLADDRWKDTLIKQLIHAYKKAPYFNEVMASIIEVIEQPHASIADMAITSIASACNYLDLQFTHAKSSDFSPETQGMEKSERLVAIAKKAGGERYVNSIGGMELYSKDAFTEKGMNLSFLESGNIEYRQFDDAFLPRLSIIDVMMFNHAEACKDFCSRYSIV</sequence>
<dbReference type="Gene3D" id="3.40.630.30">
    <property type="match status" value="1"/>
</dbReference>
<dbReference type="CDD" id="cd04301">
    <property type="entry name" value="NAT_SF"/>
    <property type="match status" value="1"/>
</dbReference>
<keyword evidence="3" id="KW-1185">Reference proteome</keyword>
<reference evidence="2" key="1">
    <citation type="submission" date="2020-10" db="EMBL/GenBank/DDBJ databases">
        <title>Phylogeny of dyella-like bacteria.</title>
        <authorList>
            <person name="Fu J."/>
        </authorList>
    </citation>
    <scope>NUCLEOTIDE SEQUENCE</scope>
    <source>
        <strain evidence="2">DHON07</strain>
    </source>
</reference>
<name>A0ABS2KFW7_9GAMM</name>
<dbReference type="Pfam" id="PF08889">
    <property type="entry name" value="WbqC"/>
    <property type="match status" value="1"/>
</dbReference>
<accession>A0ABS2KFW7</accession>
<dbReference type="InterPro" id="IPR000182">
    <property type="entry name" value="GNAT_dom"/>
</dbReference>
<dbReference type="SUPFAM" id="SSF55729">
    <property type="entry name" value="Acyl-CoA N-acyltransferases (Nat)"/>
    <property type="match status" value="1"/>
</dbReference>
<feature type="domain" description="N-acetyltransferase" evidence="1">
    <location>
        <begin position="1"/>
        <end position="140"/>
    </location>
</feature>
<dbReference type="EMBL" id="JADIKF010000039">
    <property type="protein sequence ID" value="MBM7130068.1"/>
    <property type="molecule type" value="Genomic_DNA"/>
</dbReference>
<comment type="caution">
    <text evidence="2">The sequence shown here is derived from an EMBL/GenBank/DDBJ whole genome shotgun (WGS) entry which is preliminary data.</text>
</comment>
<protein>
    <submittedName>
        <fullName evidence="2">WbqC family protein</fullName>
    </submittedName>
</protein>
<dbReference type="InterPro" id="IPR014985">
    <property type="entry name" value="WbqC"/>
</dbReference>
<proteinExistence type="predicted"/>
<dbReference type="PROSITE" id="PS51186">
    <property type="entry name" value="GNAT"/>
    <property type="match status" value="1"/>
</dbReference>
<evidence type="ECO:0000259" key="1">
    <source>
        <dbReference type="PROSITE" id="PS51186"/>
    </source>
</evidence>
<organism evidence="2 3">
    <name type="scientific">Dyella mobilis</name>
    <dbReference type="NCBI Taxonomy" id="1849582"/>
    <lineage>
        <taxon>Bacteria</taxon>
        <taxon>Pseudomonadati</taxon>
        <taxon>Pseudomonadota</taxon>
        <taxon>Gammaproteobacteria</taxon>
        <taxon>Lysobacterales</taxon>
        <taxon>Rhodanobacteraceae</taxon>
        <taxon>Dyella</taxon>
    </lineage>
</organism>
<dbReference type="InterPro" id="IPR016181">
    <property type="entry name" value="Acyl_CoA_acyltransferase"/>
</dbReference>